<dbReference type="AlphaFoldDB" id="L1K1G1"/>
<proteinExistence type="predicted"/>
<dbReference type="EnsemblProtists" id="EKX54394">
    <property type="protein sequence ID" value="EKX54394"/>
    <property type="gene ID" value="GUITHDRAFT_63611"/>
</dbReference>
<dbReference type="EMBL" id="JH992967">
    <property type="protein sequence ID" value="EKX54394.1"/>
    <property type="molecule type" value="Genomic_DNA"/>
</dbReference>
<accession>L1K1G1</accession>
<evidence type="ECO:0000313" key="3">
    <source>
        <dbReference type="EnsemblProtists" id="EKX54394"/>
    </source>
</evidence>
<dbReference type="Gene3D" id="1.20.890.10">
    <property type="entry name" value="cAMP-dependent protein kinase regulatory subunit, dimerization-anchoring domain"/>
    <property type="match status" value="1"/>
</dbReference>
<dbReference type="InterPro" id="IPR007858">
    <property type="entry name" value="Dpy-30_motif"/>
</dbReference>
<gene>
    <name evidence="2" type="ORF">GUITHDRAFT_63611</name>
</gene>
<organism evidence="2">
    <name type="scientific">Guillardia theta (strain CCMP2712)</name>
    <name type="common">Cryptophyte</name>
    <dbReference type="NCBI Taxonomy" id="905079"/>
    <lineage>
        <taxon>Eukaryota</taxon>
        <taxon>Cryptophyceae</taxon>
        <taxon>Pyrenomonadales</taxon>
        <taxon>Geminigeraceae</taxon>
        <taxon>Guillardia</taxon>
    </lineage>
</organism>
<name>L1K1G1_GUITC</name>
<dbReference type="PaxDb" id="55529-EKX54394"/>
<keyword evidence="4" id="KW-1185">Reference proteome</keyword>
<protein>
    <submittedName>
        <fullName evidence="2 3">Uncharacterized protein</fullName>
    </submittedName>
</protein>
<dbReference type="eggNOG" id="KOG0888">
    <property type="taxonomic scope" value="Eukaryota"/>
</dbReference>
<feature type="compositionally biased region" description="Basic and acidic residues" evidence="1">
    <location>
        <begin position="75"/>
        <end position="84"/>
    </location>
</feature>
<dbReference type="Proteomes" id="UP000011087">
    <property type="component" value="Unassembled WGS sequence"/>
</dbReference>
<dbReference type="OrthoDB" id="1729737at2759"/>
<dbReference type="Pfam" id="PF05186">
    <property type="entry name" value="Dpy-30"/>
    <property type="match status" value="1"/>
</dbReference>
<reference evidence="2 4" key="1">
    <citation type="journal article" date="2012" name="Nature">
        <title>Algal genomes reveal evolutionary mosaicism and the fate of nucleomorphs.</title>
        <authorList>
            <consortium name="DOE Joint Genome Institute"/>
            <person name="Curtis B.A."/>
            <person name="Tanifuji G."/>
            <person name="Burki F."/>
            <person name="Gruber A."/>
            <person name="Irimia M."/>
            <person name="Maruyama S."/>
            <person name="Arias M.C."/>
            <person name="Ball S.G."/>
            <person name="Gile G.H."/>
            <person name="Hirakawa Y."/>
            <person name="Hopkins J.F."/>
            <person name="Kuo A."/>
            <person name="Rensing S.A."/>
            <person name="Schmutz J."/>
            <person name="Symeonidi A."/>
            <person name="Elias M."/>
            <person name="Eveleigh R.J."/>
            <person name="Herman E.K."/>
            <person name="Klute M.J."/>
            <person name="Nakayama T."/>
            <person name="Obornik M."/>
            <person name="Reyes-Prieto A."/>
            <person name="Armbrust E.V."/>
            <person name="Aves S.J."/>
            <person name="Beiko R.G."/>
            <person name="Coutinho P."/>
            <person name="Dacks J.B."/>
            <person name="Durnford D.G."/>
            <person name="Fast N.M."/>
            <person name="Green B.R."/>
            <person name="Grisdale C.J."/>
            <person name="Hempel F."/>
            <person name="Henrissat B."/>
            <person name="Hoppner M.P."/>
            <person name="Ishida K."/>
            <person name="Kim E."/>
            <person name="Koreny L."/>
            <person name="Kroth P.G."/>
            <person name="Liu Y."/>
            <person name="Malik S.B."/>
            <person name="Maier U.G."/>
            <person name="McRose D."/>
            <person name="Mock T."/>
            <person name="Neilson J.A."/>
            <person name="Onodera N.T."/>
            <person name="Poole A.M."/>
            <person name="Pritham E.J."/>
            <person name="Richards T.A."/>
            <person name="Rocap G."/>
            <person name="Roy S.W."/>
            <person name="Sarai C."/>
            <person name="Schaack S."/>
            <person name="Shirato S."/>
            <person name="Slamovits C.H."/>
            <person name="Spencer D.F."/>
            <person name="Suzuki S."/>
            <person name="Worden A.Z."/>
            <person name="Zauner S."/>
            <person name="Barry K."/>
            <person name="Bell C."/>
            <person name="Bharti A.K."/>
            <person name="Crow J.A."/>
            <person name="Grimwood J."/>
            <person name="Kramer R."/>
            <person name="Lindquist E."/>
            <person name="Lucas S."/>
            <person name="Salamov A."/>
            <person name="McFadden G.I."/>
            <person name="Lane C.E."/>
            <person name="Keeling P.J."/>
            <person name="Gray M.W."/>
            <person name="Grigoriev I.V."/>
            <person name="Archibald J.M."/>
        </authorList>
    </citation>
    <scope>NUCLEOTIDE SEQUENCE</scope>
    <source>
        <strain evidence="2 4">CCMP2712</strain>
    </source>
</reference>
<evidence type="ECO:0000256" key="1">
    <source>
        <dbReference type="SAM" id="MobiDB-lite"/>
    </source>
</evidence>
<reference evidence="4" key="2">
    <citation type="submission" date="2012-11" db="EMBL/GenBank/DDBJ databases">
        <authorList>
            <person name="Kuo A."/>
            <person name="Curtis B.A."/>
            <person name="Tanifuji G."/>
            <person name="Burki F."/>
            <person name="Gruber A."/>
            <person name="Irimia M."/>
            <person name="Maruyama S."/>
            <person name="Arias M.C."/>
            <person name="Ball S.G."/>
            <person name="Gile G.H."/>
            <person name="Hirakawa Y."/>
            <person name="Hopkins J.F."/>
            <person name="Rensing S.A."/>
            <person name="Schmutz J."/>
            <person name="Symeonidi A."/>
            <person name="Elias M."/>
            <person name="Eveleigh R.J."/>
            <person name="Herman E.K."/>
            <person name="Klute M.J."/>
            <person name="Nakayama T."/>
            <person name="Obornik M."/>
            <person name="Reyes-Prieto A."/>
            <person name="Armbrust E.V."/>
            <person name="Aves S.J."/>
            <person name="Beiko R.G."/>
            <person name="Coutinho P."/>
            <person name="Dacks J.B."/>
            <person name="Durnford D.G."/>
            <person name="Fast N.M."/>
            <person name="Green B.R."/>
            <person name="Grisdale C."/>
            <person name="Hempe F."/>
            <person name="Henrissat B."/>
            <person name="Hoppner M.P."/>
            <person name="Ishida K.-I."/>
            <person name="Kim E."/>
            <person name="Koreny L."/>
            <person name="Kroth P.G."/>
            <person name="Liu Y."/>
            <person name="Malik S.-B."/>
            <person name="Maier U.G."/>
            <person name="McRose D."/>
            <person name="Mock T."/>
            <person name="Neilson J.A."/>
            <person name="Onodera N.T."/>
            <person name="Poole A.M."/>
            <person name="Pritham E.J."/>
            <person name="Richards T.A."/>
            <person name="Rocap G."/>
            <person name="Roy S.W."/>
            <person name="Sarai C."/>
            <person name="Schaack S."/>
            <person name="Shirato S."/>
            <person name="Slamovits C.H."/>
            <person name="Spencer D.F."/>
            <person name="Suzuki S."/>
            <person name="Worden A.Z."/>
            <person name="Zauner S."/>
            <person name="Barry K."/>
            <person name="Bell C."/>
            <person name="Bharti A.K."/>
            <person name="Crow J.A."/>
            <person name="Grimwood J."/>
            <person name="Kramer R."/>
            <person name="Lindquist E."/>
            <person name="Lucas S."/>
            <person name="Salamov A."/>
            <person name="McFadden G.I."/>
            <person name="Lane C.E."/>
            <person name="Keeling P.J."/>
            <person name="Gray M.W."/>
            <person name="Grigoriev I.V."/>
            <person name="Archibald J.M."/>
        </authorList>
    </citation>
    <scope>NUCLEOTIDE SEQUENCE</scope>
    <source>
        <strain evidence="4">CCMP2712</strain>
    </source>
</reference>
<sequence>MSGRPPRKAIPSAQEANQYIKSRLQPFLVKGLTELARAKPADPLRYLATWMLENNPNRPMGGEQSDGGRAGVKTNTEEEKNFAS</sequence>
<dbReference type="GeneID" id="17311140"/>
<dbReference type="RefSeq" id="XP_005841374.1">
    <property type="nucleotide sequence ID" value="XM_005841317.1"/>
</dbReference>
<evidence type="ECO:0000313" key="2">
    <source>
        <dbReference type="EMBL" id="EKX54394.1"/>
    </source>
</evidence>
<dbReference type="STRING" id="905079.L1K1G1"/>
<dbReference type="KEGG" id="gtt:GUITHDRAFT_63611"/>
<dbReference type="CDD" id="cd22983">
    <property type="entry name" value="DD_CrRSP23-like"/>
    <property type="match status" value="1"/>
</dbReference>
<evidence type="ECO:0000313" key="4">
    <source>
        <dbReference type="Proteomes" id="UP000011087"/>
    </source>
</evidence>
<feature type="region of interest" description="Disordered" evidence="1">
    <location>
        <begin position="56"/>
        <end position="84"/>
    </location>
</feature>
<dbReference type="HOGENOM" id="CLU_2532267_0_0_1"/>
<reference evidence="3" key="3">
    <citation type="submission" date="2016-03" db="UniProtKB">
        <authorList>
            <consortium name="EnsemblProtists"/>
        </authorList>
    </citation>
    <scope>IDENTIFICATION</scope>
</reference>